<dbReference type="AlphaFoldDB" id="A0A934TMU5"/>
<gene>
    <name evidence="2" type="ORF">CCR87_14005</name>
</gene>
<dbReference type="PANTHER" id="PTHR22916">
    <property type="entry name" value="GLYCOSYLTRANSFERASE"/>
    <property type="match status" value="1"/>
</dbReference>
<dbReference type="CDD" id="cd00761">
    <property type="entry name" value="Glyco_tranf_GTA_type"/>
    <property type="match status" value="1"/>
</dbReference>
<reference evidence="2" key="1">
    <citation type="submission" date="2017-05" db="EMBL/GenBank/DDBJ databases">
        <authorList>
            <person name="Imhoff J.F."/>
            <person name="Rahn T."/>
            <person name="Kuenzel S."/>
            <person name="Neulinger S.C."/>
        </authorList>
    </citation>
    <scope>NUCLEOTIDE SEQUENCE</scope>
    <source>
        <strain evidence="2">LMG 28126</strain>
    </source>
</reference>
<dbReference type="Gene3D" id="3.90.550.10">
    <property type="entry name" value="Spore Coat Polysaccharide Biosynthesis Protein SpsA, Chain A"/>
    <property type="match status" value="1"/>
</dbReference>
<name>A0A934TMU5_9RHOB</name>
<dbReference type="Pfam" id="PF00535">
    <property type="entry name" value="Glycos_transf_2"/>
    <property type="match status" value="1"/>
</dbReference>
<evidence type="ECO:0000313" key="2">
    <source>
        <dbReference type="EMBL" id="MBK5928431.1"/>
    </source>
</evidence>
<dbReference type="GO" id="GO:0016758">
    <property type="term" value="F:hexosyltransferase activity"/>
    <property type="evidence" value="ECO:0007669"/>
    <property type="project" value="UniProtKB-ARBA"/>
</dbReference>
<comment type="caution">
    <text evidence="2">The sequence shown here is derived from an EMBL/GenBank/DDBJ whole genome shotgun (WGS) entry which is preliminary data.</text>
</comment>
<dbReference type="EMBL" id="NHSD01000305">
    <property type="protein sequence ID" value="MBK5928431.1"/>
    <property type="molecule type" value="Genomic_DNA"/>
</dbReference>
<sequence length="337" mass="37598">MGGPNMPKLTCITTTFNDGPVLMTSVRAVLGQSFGDFEYLVVDDGSSDATPEILAGLEDPRLRVIRQANDGLSGARNTALAQARGDYVCFLDADDCRPNWAFQAIADAIDAAGPDTPPDLVLCRGVLSEVRDELRPFYDTPVFEAIEALCPDGVAGRTHPHTTRLRALAQILEPQAANKAVRTQFLRDAGLRFPDTHFFEDIFFHTNALATADRLAFVQTPCFTYFRRYQRPQITATASDTRFDILAVMRMTLQSFATRLEFHDPEHRAAVLLSCLKLADWCGKSISHYHRYHYYQMLAAVLRLSDPLWLHLPDPLPEALAPLGHLRRHLPEVPHAA</sequence>
<evidence type="ECO:0000259" key="1">
    <source>
        <dbReference type="Pfam" id="PF00535"/>
    </source>
</evidence>
<dbReference type="InterPro" id="IPR001173">
    <property type="entry name" value="Glyco_trans_2-like"/>
</dbReference>
<evidence type="ECO:0000313" key="3">
    <source>
        <dbReference type="Proteomes" id="UP000706333"/>
    </source>
</evidence>
<dbReference type="PANTHER" id="PTHR22916:SF3">
    <property type="entry name" value="UDP-GLCNAC:BETAGAL BETA-1,3-N-ACETYLGLUCOSAMINYLTRANSFERASE-LIKE PROTEIN 1"/>
    <property type="match status" value="1"/>
</dbReference>
<accession>A0A934TMU5</accession>
<proteinExistence type="predicted"/>
<protein>
    <recommendedName>
        <fullName evidence="1">Glycosyltransferase 2-like domain-containing protein</fullName>
    </recommendedName>
</protein>
<dbReference type="InterPro" id="IPR029044">
    <property type="entry name" value="Nucleotide-diphossugar_trans"/>
</dbReference>
<feature type="domain" description="Glycosyltransferase 2-like" evidence="1">
    <location>
        <begin position="11"/>
        <end position="114"/>
    </location>
</feature>
<dbReference type="Proteomes" id="UP000706333">
    <property type="component" value="Unassembled WGS sequence"/>
</dbReference>
<keyword evidence="3" id="KW-1185">Reference proteome</keyword>
<organism evidence="2 3">
    <name type="scientific">Rhodobaculum claviforme</name>
    <dbReference type="NCBI Taxonomy" id="1549854"/>
    <lineage>
        <taxon>Bacteria</taxon>
        <taxon>Pseudomonadati</taxon>
        <taxon>Pseudomonadota</taxon>
        <taxon>Alphaproteobacteria</taxon>
        <taxon>Rhodobacterales</taxon>
        <taxon>Paracoccaceae</taxon>
        <taxon>Rhodobaculum</taxon>
    </lineage>
</organism>
<reference evidence="2" key="2">
    <citation type="journal article" date="2020" name="Microorganisms">
        <title>Osmotic Adaptation and Compatible Solute Biosynthesis of Phototrophic Bacteria as Revealed from Genome Analyses.</title>
        <authorList>
            <person name="Imhoff J.F."/>
            <person name="Rahn T."/>
            <person name="Kunzel S."/>
            <person name="Keller A."/>
            <person name="Neulinger S.C."/>
        </authorList>
    </citation>
    <scope>NUCLEOTIDE SEQUENCE</scope>
    <source>
        <strain evidence="2">LMG 28126</strain>
    </source>
</reference>
<dbReference type="SUPFAM" id="SSF53448">
    <property type="entry name" value="Nucleotide-diphospho-sugar transferases"/>
    <property type="match status" value="1"/>
</dbReference>